<evidence type="ECO:0000259" key="9">
    <source>
        <dbReference type="Pfam" id="PF00892"/>
    </source>
</evidence>
<evidence type="ECO:0000256" key="6">
    <source>
        <dbReference type="ARBA" id="ARBA00022989"/>
    </source>
</evidence>
<keyword evidence="6 8" id="KW-1133">Transmembrane helix</keyword>
<keyword evidence="4" id="KW-1003">Cell membrane</keyword>
<feature type="transmembrane region" description="Helical" evidence="8">
    <location>
        <begin position="38"/>
        <end position="56"/>
    </location>
</feature>
<evidence type="ECO:0000256" key="3">
    <source>
        <dbReference type="ARBA" id="ARBA00022448"/>
    </source>
</evidence>
<dbReference type="InterPro" id="IPR037185">
    <property type="entry name" value="EmrE-like"/>
</dbReference>
<evidence type="ECO:0000313" key="11">
    <source>
        <dbReference type="Proteomes" id="UP000198995"/>
    </source>
</evidence>
<dbReference type="PANTHER" id="PTHR22911:SF137">
    <property type="entry name" value="SOLUTE CARRIER FAMILY 35 MEMBER G2-RELATED"/>
    <property type="match status" value="1"/>
</dbReference>
<protein>
    <submittedName>
        <fullName evidence="10">Chloramphenicol-sensitive protein RarD</fullName>
    </submittedName>
</protein>
<feature type="transmembrane region" description="Helical" evidence="8">
    <location>
        <begin position="7"/>
        <end position="26"/>
    </location>
</feature>
<dbReference type="Gene3D" id="1.10.3730.20">
    <property type="match status" value="1"/>
</dbReference>
<dbReference type="InterPro" id="IPR004626">
    <property type="entry name" value="RarD"/>
</dbReference>
<keyword evidence="5 8" id="KW-0812">Transmembrane</keyword>
<evidence type="ECO:0000256" key="5">
    <source>
        <dbReference type="ARBA" id="ARBA00022692"/>
    </source>
</evidence>
<keyword evidence="3" id="KW-0813">Transport</keyword>
<name>A0A1G6YTL7_PEPNI</name>
<dbReference type="GO" id="GO:0005886">
    <property type="term" value="C:plasma membrane"/>
    <property type="evidence" value="ECO:0007669"/>
    <property type="project" value="UniProtKB-SubCell"/>
</dbReference>
<accession>A0A1G6YTL7</accession>
<dbReference type="Pfam" id="PF00892">
    <property type="entry name" value="EamA"/>
    <property type="match status" value="2"/>
</dbReference>
<organism evidence="10 11">
    <name type="scientific">Peptococcus niger</name>
    <dbReference type="NCBI Taxonomy" id="2741"/>
    <lineage>
        <taxon>Bacteria</taxon>
        <taxon>Bacillati</taxon>
        <taxon>Bacillota</taxon>
        <taxon>Clostridia</taxon>
        <taxon>Eubacteriales</taxon>
        <taxon>Peptococcaceae</taxon>
        <taxon>Peptococcus</taxon>
    </lineage>
</organism>
<comment type="subcellular location">
    <subcellularLocation>
        <location evidence="1">Cell membrane</location>
        <topology evidence="1">Multi-pass membrane protein</topology>
    </subcellularLocation>
</comment>
<dbReference type="PANTHER" id="PTHR22911">
    <property type="entry name" value="ACYL-MALONYL CONDENSING ENZYME-RELATED"/>
    <property type="match status" value="1"/>
</dbReference>
<evidence type="ECO:0000256" key="1">
    <source>
        <dbReference type="ARBA" id="ARBA00004651"/>
    </source>
</evidence>
<dbReference type="EMBL" id="FNAF01000010">
    <property type="protein sequence ID" value="SDD92987.1"/>
    <property type="molecule type" value="Genomic_DNA"/>
</dbReference>
<keyword evidence="7 8" id="KW-0472">Membrane</keyword>
<dbReference type="RefSeq" id="WP_091792150.1">
    <property type="nucleotide sequence ID" value="NZ_FNAF01000010.1"/>
</dbReference>
<feature type="domain" description="EamA" evidence="9">
    <location>
        <begin position="3"/>
        <end position="139"/>
    </location>
</feature>
<keyword evidence="11" id="KW-1185">Reference proteome</keyword>
<dbReference type="NCBIfam" id="TIGR00688">
    <property type="entry name" value="rarD"/>
    <property type="match status" value="1"/>
</dbReference>
<comment type="similarity">
    <text evidence="2">Belongs to the EamA transporter family.</text>
</comment>
<evidence type="ECO:0000256" key="8">
    <source>
        <dbReference type="SAM" id="Phobius"/>
    </source>
</evidence>
<dbReference type="AlphaFoldDB" id="A0A1G6YTL7"/>
<evidence type="ECO:0000256" key="2">
    <source>
        <dbReference type="ARBA" id="ARBA00007362"/>
    </source>
</evidence>
<dbReference type="SUPFAM" id="SSF103481">
    <property type="entry name" value="Multidrug resistance efflux transporter EmrE"/>
    <property type="match status" value="2"/>
</dbReference>
<reference evidence="10 11" key="1">
    <citation type="submission" date="2016-10" db="EMBL/GenBank/DDBJ databases">
        <authorList>
            <person name="de Groot N.N."/>
        </authorList>
    </citation>
    <scope>NUCLEOTIDE SEQUENCE [LARGE SCALE GENOMIC DNA]</scope>
    <source>
        <strain evidence="10 11">DSM 20475</strain>
    </source>
</reference>
<feature type="transmembrane region" description="Helical" evidence="8">
    <location>
        <begin position="266"/>
        <end position="284"/>
    </location>
</feature>
<dbReference type="InterPro" id="IPR000620">
    <property type="entry name" value="EamA_dom"/>
</dbReference>
<evidence type="ECO:0000256" key="4">
    <source>
        <dbReference type="ARBA" id="ARBA00022475"/>
    </source>
</evidence>
<feature type="transmembrane region" description="Helical" evidence="8">
    <location>
        <begin position="99"/>
        <end position="116"/>
    </location>
</feature>
<dbReference type="Proteomes" id="UP000198995">
    <property type="component" value="Unassembled WGS sequence"/>
</dbReference>
<feature type="domain" description="EamA" evidence="9">
    <location>
        <begin position="148"/>
        <end position="275"/>
    </location>
</feature>
<gene>
    <name evidence="10" type="ORF">SAMN04489866_11054</name>
</gene>
<sequence length="291" mass="32067">MRRGPLMVLFCYILWGFLPIYWKLLADVNSYVNLGNRAIWSFLLCVVILAFGKKLAEVKAIFQDRPEMWRLFIAGGVLLVNWGSYIIAVNTNHIVDASLAYYLNPILSIVIGYFIFKERLAPLQWVGVALASCGVVISVVSYGHVPWLALVIGLSFAVYGAIKKTCRSASISALSVELAPWLVPMMIFVGLMVAHGQAGAAPTWQFLLLPTTGVVTAVPLFFYSTGIASTDYTLAGILMYINPTLQLLCGTLLYGEMVTPAQKITFAFVWAGLACYMVSTLLQARRQGRHP</sequence>
<proteinExistence type="inferred from homology"/>
<feature type="transmembrane region" description="Helical" evidence="8">
    <location>
        <begin position="206"/>
        <end position="225"/>
    </location>
</feature>
<evidence type="ECO:0000256" key="7">
    <source>
        <dbReference type="ARBA" id="ARBA00023136"/>
    </source>
</evidence>
<dbReference type="OrthoDB" id="369870at2"/>
<feature type="transmembrane region" description="Helical" evidence="8">
    <location>
        <begin position="174"/>
        <end position="194"/>
    </location>
</feature>
<feature type="transmembrane region" description="Helical" evidence="8">
    <location>
        <begin position="146"/>
        <end position="162"/>
    </location>
</feature>
<feature type="transmembrane region" description="Helical" evidence="8">
    <location>
        <begin position="232"/>
        <end position="254"/>
    </location>
</feature>
<feature type="transmembrane region" description="Helical" evidence="8">
    <location>
        <begin position="68"/>
        <end position="87"/>
    </location>
</feature>
<evidence type="ECO:0000313" key="10">
    <source>
        <dbReference type="EMBL" id="SDD92987.1"/>
    </source>
</evidence>